<evidence type="ECO:0000313" key="3">
    <source>
        <dbReference type="Proteomes" id="UP000610966"/>
    </source>
</evidence>
<evidence type="ECO:0000313" key="2">
    <source>
        <dbReference type="EMBL" id="GIH68255.1"/>
    </source>
</evidence>
<keyword evidence="1" id="KW-1133">Transmembrane helix</keyword>
<proteinExistence type="predicted"/>
<sequence length="165" mass="16880">MRYLRGNSQVAALTVLVLAPLGVVAGFIWSAVAPASRFVVTDAGPMLADPVAQTLIEADGWFAVITGGFGLLCGIAGYALARRRPVQALVGLAGGGLLAGHLALLVGGTAKGTIRAAAPGGFTTTTSLGVTANGVLFAWPILATAAFWIIEFVVFSQERREVRGS</sequence>
<dbReference type="Proteomes" id="UP000610966">
    <property type="component" value="Unassembled WGS sequence"/>
</dbReference>
<keyword evidence="3" id="KW-1185">Reference proteome</keyword>
<name>A0A8J3VXT9_9ACTN</name>
<protein>
    <recommendedName>
        <fullName evidence="4">DUF2567 domain-containing protein</fullName>
    </recommendedName>
</protein>
<organism evidence="2 3">
    <name type="scientific">Sphaerimonospora thailandensis</name>
    <dbReference type="NCBI Taxonomy" id="795644"/>
    <lineage>
        <taxon>Bacteria</taxon>
        <taxon>Bacillati</taxon>
        <taxon>Actinomycetota</taxon>
        <taxon>Actinomycetes</taxon>
        <taxon>Streptosporangiales</taxon>
        <taxon>Streptosporangiaceae</taxon>
        <taxon>Sphaerimonospora</taxon>
    </lineage>
</organism>
<comment type="caution">
    <text evidence="2">The sequence shown here is derived from an EMBL/GenBank/DDBJ whole genome shotgun (WGS) entry which is preliminary data.</text>
</comment>
<accession>A0A8J3VXT9</accession>
<feature type="transmembrane region" description="Helical" evidence="1">
    <location>
        <begin position="130"/>
        <end position="155"/>
    </location>
</feature>
<feature type="transmembrane region" description="Helical" evidence="1">
    <location>
        <begin position="88"/>
        <end position="110"/>
    </location>
</feature>
<gene>
    <name evidence="2" type="ORF">Mth01_05080</name>
</gene>
<keyword evidence="1" id="KW-0472">Membrane</keyword>
<dbReference type="EMBL" id="BOOG01000007">
    <property type="protein sequence ID" value="GIH68255.1"/>
    <property type="molecule type" value="Genomic_DNA"/>
</dbReference>
<feature type="transmembrane region" description="Helical" evidence="1">
    <location>
        <begin position="61"/>
        <end position="81"/>
    </location>
</feature>
<reference evidence="2" key="1">
    <citation type="submission" date="2021-01" db="EMBL/GenBank/DDBJ databases">
        <title>Whole genome shotgun sequence of Sphaerimonospora thailandensis NBRC 107569.</title>
        <authorList>
            <person name="Komaki H."/>
            <person name="Tamura T."/>
        </authorList>
    </citation>
    <scope>NUCLEOTIDE SEQUENCE</scope>
    <source>
        <strain evidence="2">NBRC 107569</strain>
    </source>
</reference>
<evidence type="ECO:0000256" key="1">
    <source>
        <dbReference type="SAM" id="Phobius"/>
    </source>
</evidence>
<keyword evidence="1" id="KW-0812">Transmembrane</keyword>
<dbReference type="RefSeq" id="WP_204010491.1">
    <property type="nucleotide sequence ID" value="NZ_BOOG01000007.1"/>
</dbReference>
<evidence type="ECO:0008006" key="4">
    <source>
        <dbReference type="Google" id="ProtNLM"/>
    </source>
</evidence>
<dbReference type="AlphaFoldDB" id="A0A8J3VXT9"/>